<keyword evidence="2" id="KW-0812">Transmembrane</keyword>
<dbReference type="PANTHER" id="PTHR37309">
    <property type="entry name" value="SLR0284 PROTEIN"/>
    <property type="match status" value="1"/>
</dbReference>
<dbReference type="Proteomes" id="UP001143480">
    <property type="component" value="Unassembled WGS sequence"/>
</dbReference>
<reference evidence="3" key="1">
    <citation type="journal article" date="2014" name="Int. J. Syst. Evol. Microbiol.">
        <title>Complete genome sequence of Corynebacterium casei LMG S-19264T (=DSM 44701T), isolated from a smear-ripened cheese.</title>
        <authorList>
            <consortium name="US DOE Joint Genome Institute (JGI-PGF)"/>
            <person name="Walter F."/>
            <person name="Albersmeier A."/>
            <person name="Kalinowski J."/>
            <person name="Ruckert C."/>
        </authorList>
    </citation>
    <scope>NUCLEOTIDE SEQUENCE</scope>
    <source>
        <strain evidence="3">VKM Ac-1321</strain>
    </source>
</reference>
<evidence type="ECO:0000313" key="4">
    <source>
        <dbReference type="Proteomes" id="UP001143480"/>
    </source>
</evidence>
<evidence type="ECO:0000256" key="2">
    <source>
        <dbReference type="SAM" id="Phobius"/>
    </source>
</evidence>
<sequence length="195" mass="21124">MGILIRLAVSAFTVWLATFVISGITVSGDTGKKVLTLIAVAAIFGVVNAVLRPIIKTIGCFAYVLTLGLISLVVNGALLLLTSKIAETLDLPFHVDKFWPTAVLGALFIGIVSWLLNFFVPDGKDKKRRRDDYDRRPPQRPQQQQYGGYQQGYDRGGQQGYGGGQQGYGGGQGYGNRGGGQQGYGNRDQGYGDYR</sequence>
<evidence type="ECO:0000313" key="3">
    <source>
        <dbReference type="EMBL" id="GLK98869.1"/>
    </source>
</evidence>
<gene>
    <name evidence="3" type="ORF">GCM10017581_006100</name>
</gene>
<feature type="compositionally biased region" description="Gly residues" evidence="1">
    <location>
        <begin position="154"/>
        <end position="183"/>
    </location>
</feature>
<organism evidence="3 4">
    <name type="scientific">Dactylosporangium matsuzakiense</name>
    <dbReference type="NCBI Taxonomy" id="53360"/>
    <lineage>
        <taxon>Bacteria</taxon>
        <taxon>Bacillati</taxon>
        <taxon>Actinomycetota</taxon>
        <taxon>Actinomycetes</taxon>
        <taxon>Micromonosporales</taxon>
        <taxon>Micromonosporaceae</taxon>
        <taxon>Dactylosporangium</taxon>
    </lineage>
</organism>
<dbReference type="InterPro" id="IPR007165">
    <property type="entry name" value="Phage_holin_4_2"/>
</dbReference>
<feature type="compositionally biased region" description="Low complexity" evidence="1">
    <location>
        <begin position="184"/>
        <end position="195"/>
    </location>
</feature>
<keyword evidence="2" id="KW-1133">Transmembrane helix</keyword>
<feature type="compositionally biased region" description="Basic and acidic residues" evidence="1">
    <location>
        <begin position="126"/>
        <end position="137"/>
    </location>
</feature>
<keyword evidence="4" id="KW-1185">Reference proteome</keyword>
<protein>
    <recommendedName>
        <fullName evidence="5">Phage holin family protein</fullName>
    </recommendedName>
</protein>
<evidence type="ECO:0000256" key="1">
    <source>
        <dbReference type="SAM" id="MobiDB-lite"/>
    </source>
</evidence>
<proteinExistence type="predicted"/>
<comment type="caution">
    <text evidence="3">The sequence shown here is derived from an EMBL/GenBank/DDBJ whole genome shotgun (WGS) entry which is preliminary data.</text>
</comment>
<dbReference type="PANTHER" id="PTHR37309:SF1">
    <property type="entry name" value="SLR0284 PROTEIN"/>
    <property type="match status" value="1"/>
</dbReference>
<feature type="region of interest" description="Disordered" evidence="1">
    <location>
        <begin position="126"/>
        <end position="195"/>
    </location>
</feature>
<feature type="transmembrane region" description="Helical" evidence="2">
    <location>
        <begin position="98"/>
        <end position="120"/>
    </location>
</feature>
<dbReference type="AlphaFoldDB" id="A0A9W6NIH5"/>
<evidence type="ECO:0008006" key="5">
    <source>
        <dbReference type="Google" id="ProtNLM"/>
    </source>
</evidence>
<name>A0A9W6NIH5_9ACTN</name>
<dbReference type="Pfam" id="PF04020">
    <property type="entry name" value="Phage_holin_4_2"/>
    <property type="match status" value="1"/>
</dbReference>
<feature type="transmembrane region" description="Helical" evidence="2">
    <location>
        <begin position="34"/>
        <end position="51"/>
    </location>
</feature>
<feature type="transmembrane region" description="Helical" evidence="2">
    <location>
        <begin position="7"/>
        <end position="28"/>
    </location>
</feature>
<dbReference type="EMBL" id="BSFP01000002">
    <property type="protein sequence ID" value="GLK98869.1"/>
    <property type="molecule type" value="Genomic_DNA"/>
</dbReference>
<feature type="compositionally biased region" description="Low complexity" evidence="1">
    <location>
        <begin position="141"/>
        <end position="153"/>
    </location>
</feature>
<accession>A0A9W6NIH5</accession>
<reference evidence="3" key="2">
    <citation type="submission" date="2023-01" db="EMBL/GenBank/DDBJ databases">
        <authorList>
            <person name="Sun Q."/>
            <person name="Evtushenko L."/>
        </authorList>
    </citation>
    <scope>NUCLEOTIDE SEQUENCE</scope>
    <source>
        <strain evidence="3">VKM Ac-1321</strain>
    </source>
</reference>
<keyword evidence="2" id="KW-0472">Membrane</keyword>
<feature type="transmembrane region" description="Helical" evidence="2">
    <location>
        <begin position="58"/>
        <end position="78"/>
    </location>
</feature>